<dbReference type="SMART" id="SM00028">
    <property type="entry name" value="TPR"/>
    <property type="match status" value="5"/>
</dbReference>
<accession>A0ABP7R9P4</accession>
<comment type="caution">
    <text evidence="4">The sequence shown here is derived from an EMBL/GenBank/DDBJ whole genome shotgun (WGS) entry which is preliminary data.</text>
</comment>
<proteinExistence type="predicted"/>
<organism evidence="4 5">
    <name type="scientific">Comamonas faecalis</name>
    <dbReference type="NCBI Taxonomy" id="1387849"/>
    <lineage>
        <taxon>Bacteria</taxon>
        <taxon>Pseudomonadati</taxon>
        <taxon>Pseudomonadota</taxon>
        <taxon>Betaproteobacteria</taxon>
        <taxon>Burkholderiales</taxon>
        <taxon>Comamonadaceae</taxon>
        <taxon>Comamonas</taxon>
    </lineage>
</organism>
<dbReference type="Proteomes" id="UP001501627">
    <property type="component" value="Unassembled WGS sequence"/>
</dbReference>
<dbReference type="PANTHER" id="PTHR12558">
    <property type="entry name" value="CELL DIVISION CYCLE 16,23,27"/>
    <property type="match status" value="1"/>
</dbReference>
<evidence type="ECO:0000313" key="4">
    <source>
        <dbReference type="EMBL" id="GAA3994590.1"/>
    </source>
</evidence>
<dbReference type="SUPFAM" id="SSF48452">
    <property type="entry name" value="TPR-like"/>
    <property type="match status" value="2"/>
</dbReference>
<dbReference type="InterPro" id="IPR011990">
    <property type="entry name" value="TPR-like_helical_dom_sf"/>
</dbReference>
<evidence type="ECO:0000256" key="3">
    <source>
        <dbReference type="SAM" id="SignalP"/>
    </source>
</evidence>
<feature type="repeat" description="TPR" evidence="1">
    <location>
        <begin position="548"/>
        <end position="581"/>
    </location>
</feature>
<evidence type="ECO:0000256" key="1">
    <source>
        <dbReference type="PROSITE-ProRule" id="PRU00339"/>
    </source>
</evidence>
<evidence type="ECO:0000313" key="5">
    <source>
        <dbReference type="Proteomes" id="UP001501627"/>
    </source>
</evidence>
<feature type="region of interest" description="Disordered" evidence="2">
    <location>
        <begin position="30"/>
        <end position="49"/>
    </location>
</feature>
<reference evidence="5" key="1">
    <citation type="journal article" date="2019" name="Int. J. Syst. Evol. Microbiol.">
        <title>The Global Catalogue of Microorganisms (GCM) 10K type strain sequencing project: providing services to taxonomists for standard genome sequencing and annotation.</title>
        <authorList>
            <consortium name="The Broad Institute Genomics Platform"/>
            <consortium name="The Broad Institute Genome Sequencing Center for Infectious Disease"/>
            <person name="Wu L."/>
            <person name="Ma J."/>
        </authorList>
    </citation>
    <scope>NUCLEOTIDE SEQUENCE [LARGE SCALE GENOMIC DNA]</scope>
    <source>
        <strain evidence="5">JCM 17561</strain>
    </source>
</reference>
<protein>
    <submittedName>
        <fullName evidence="4">Tetratricopeptide repeat protein</fullName>
    </submittedName>
</protein>
<feature type="chain" id="PRO_5045314348" evidence="3">
    <location>
        <begin position="30"/>
        <end position="595"/>
    </location>
</feature>
<sequence length="595" mass="64930">MVSLFELRLPRLTTAVALAALCMASAASAQPGHQPQTADLPPPAQAADDEDAAAELTAELFYEILLGEMTTSRGDPGHGFALILDAARRSGDARLYRRATDIALQSRSAESALIAVRAWLQAKPHSHDANRYLLRILVALNRVADTTEPLQRELNHASAADLPTLIRALPFLYARVSDKGLAAQVIEQALADRLDDPLLGPPAWVAIGRLRLAGGDLDGALSAARLAQLLNARDDATGALALQLLERGVREADPLLQRYLAGGPEPEIRMGYARLLVDGGQQAQAQQQVQTTTREHPEYTQAWLVLASLQLQQEQLEAARTSVDRLMQLLHDQPESGQRQQSLDQALLMLSRIDEKRGDYGQAERWLDQIPDGGMRLDVQARHAAILAGQGRIDAALASIDAVPAETSTEERQKLQAQAQLLRDAGRYEQAYQAISRAAALAPRDNDLAYEQAMLAEKAGHSAQMEALLGQIIERAPDYHHALNALGYLWADRGEKLPQARALIARALAQAPDDPFITDSMGWVEFRLGNHAQALELLQRAFAVQADAEIAAHLGEVQWALGQRSEALATWRKGLRLDKNNTTLRATIKRLGARP</sequence>
<keyword evidence="5" id="KW-1185">Reference proteome</keyword>
<gene>
    <name evidence="4" type="ORF">GCM10022279_17720</name>
</gene>
<dbReference type="RefSeq" id="WP_344869354.1">
    <property type="nucleotide sequence ID" value="NZ_BAABBP010000013.1"/>
</dbReference>
<dbReference type="PROSITE" id="PS50005">
    <property type="entry name" value="TPR"/>
    <property type="match status" value="1"/>
</dbReference>
<feature type="compositionally biased region" description="Low complexity" evidence="2">
    <location>
        <begin position="30"/>
        <end position="39"/>
    </location>
</feature>
<dbReference type="Pfam" id="PF13432">
    <property type="entry name" value="TPR_16"/>
    <property type="match status" value="3"/>
</dbReference>
<dbReference type="PANTHER" id="PTHR12558:SF13">
    <property type="entry name" value="CELL DIVISION CYCLE PROTEIN 27 HOMOLOG"/>
    <property type="match status" value="1"/>
</dbReference>
<dbReference type="Gene3D" id="1.25.40.10">
    <property type="entry name" value="Tetratricopeptide repeat domain"/>
    <property type="match status" value="2"/>
</dbReference>
<evidence type="ECO:0000256" key="2">
    <source>
        <dbReference type="SAM" id="MobiDB-lite"/>
    </source>
</evidence>
<name>A0ABP7R9P4_9BURK</name>
<dbReference type="EMBL" id="BAABBP010000013">
    <property type="protein sequence ID" value="GAA3994590.1"/>
    <property type="molecule type" value="Genomic_DNA"/>
</dbReference>
<dbReference type="InterPro" id="IPR019734">
    <property type="entry name" value="TPR_rpt"/>
</dbReference>
<keyword evidence="1" id="KW-0802">TPR repeat</keyword>
<keyword evidence="3" id="KW-0732">Signal</keyword>
<feature type="signal peptide" evidence="3">
    <location>
        <begin position="1"/>
        <end position="29"/>
    </location>
</feature>